<keyword evidence="2" id="KW-1185">Reference proteome</keyword>
<dbReference type="GO" id="GO:0003723">
    <property type="term" value="F:RNA binding"/>
    <property type="evidence" value="ECO:0007669"/>
    <property type="project" value="InterPro"/>
</dbReference>
<dbReference type="Pfam" id="PF09907">
    <property type="entry name" value="HigB_toxin"/>
    <property type="match status" value="1"/>
</dbReference>
<gene>
    <name evidence="1" type="ORF">LZG35_03450</name>
</gene>
<dbReference type="GO" id="GO:0110001">
    <property type="term" value="C:toxin-antitoxin complex"/>
    <property type="evidence" value="ECO:0007669"/>
    <property type="project" value="InterPro"/>
</dbReference>
<reference evidence="1" key="1">
    <citation type="submission" date="2022-01" db="EMBL/GenBank/DDBJ databases">
        <authorList>
            <person name="Karlyshev A.V."/>
            <person name="Jaspars M."/>
        </authorList>
    </citation>
    <scope>NUCLEOTIDE SEQUENCE</scope>
    <source>
        <strain evidence="1">AGSA3-2</strain>
    </source>
</reference>
<protein>
    <submittedName>
        <fullName evidence="1">Type II toxin-antitoxin system HigB family toxin</fullName>
    </submittedName>
</protein>
<dbReference type="AlphaFoldDB" id="A0A9Q3VZ12"/>
<dbReference type="GO" id="GO:0004519">
    <property type="term" value="F:endonuclease activity"/>
    <property type="evidence" value="ECO:0007669"/>
    <property type="project" value="InterPro"/>
</dbReference>
<proteinExistence type="predicted"/>
<dbReference type="InterPro" id="IPR018669">
    <property type="entry name" value="Toxin_HigB"/>
</dbReference>
<evidence type="ECO:0000313" key="2">
    <source>
        <dbReference type="Proteomes" id="UP001107961"/>
    </source>
</evidence>
<dbReference type="RefSeq" id="WP_022997493.1">
    <property type="nucleotide sequence ID" value="NZ_CP012331.1"/>
</dbReference>
<evidence type="ECO:0000313" key="1">
    <source>
        <dbReference type="EMBL" id="MCE7507680.1"/>
    </source>
</evidence>
<organism evidence="1 2">
    <name type="scientific">Alloalcanivorax xenomutans</name>
    <dbReference type="NCBI Taxonomy" id="1094342"/>
    <lineage>
        <taxon>Bacteria</taxon>
        <taxon>Pseudomonadati</taxon>
        <taxon>Pseudomonadota</taxon>
        <taxon>Gammaproteobacteria</taxon>
        <taxon>Oceanospirillales</taxon>
        <taxon>Alcanivoracaceae</taxon>
        <taxon>Alloalcanivorax</taxon>
    </lineage>
</organism>
<accession>A0A9Q3VZ12</accession>
<dbReference type="EMBL" id="JAJVKT010000003">
    <property type="protein sequence ID" value="MCE7507680.1"/>
    <property type="molecule type" value="Genomic_DNA"/>
</dbReference>
<comment type="caution">
    <text evidence="1">The sequence shown here is derived from an EMBL/GenBank/DDBJ whole genome shotgun (WGS) entry which is preliminary data.</text>
</comment>
<name>A0A9Q3VZ12_9GAMM</name>
<sequence>MMRVIAKRTVKAFWEQPGHSDAQTPLIEWYNMLLKATWATPNELKADIATASILKGGRVVFNIGGNKYRVIVAIRYDKQIAWVRFIGTHAQYDEVDAETI</sequence>
<dbReference type="Proteomes" id="UP001107961">
    <property type="component" value="Unassembled WGS sequence"/>
</dbReference>